<dbReference type="SUPFAM" id="SSF55785">
    <property type="entry name" value="PYP-like sensor domain (PAS domain)"/>
    <property type="match status" value="1"/>
</dbReference>
<dbReference type="FunFam" id="3.40.50.300:FF:000006">
    <property type="entry name" value="DNA-binding transcriptional regulator NtrC"/>
    <property type="match status" value="1"/>
</dbReference>
<dbReference type="AlphaFoldDB" id="A0A098B2K2"/>
<sequence length="642" mass="72826">MSNKIVLTSPDRKTTRLLEKVRKEYDFKIDAYEATFDDAVELIRGKVAHREHWDPIIATGGATLGLLRDNLGRMPWVNIFPTEYDLVIALEQAKKTKKTIGLFNPGQIDTEAIKAVCSAIQIDAHIYRYNSWKEVLVQVEKAYQDGVEVAIGAGEKISSAVERKNIQYVSVTSGEYTIRRAFKYAQLLVDLKRNEKVSHECIKTIADSTHEGMIHLNENRILVNFNANAAKFFGLHEKDVIGKSVQDLSGCPSLAALLKDFDQKLNFLHHTPKGTILVNKVPILHNHQFRGIMINFKEANQEEWEKTRATGTKGLVAKHHFRDIINNNSKMSEVITMAMRYANTDCNVLIKGETGTGKELISQSIHNGHRQRSRKPFVAVNCASLDGSLLNSELFGYSEGAFTGASKGGKPGLFEIAHGGTLFLDEIDKMKKDVQANLLRVLQEKEIRRIGSDQVVSVDVRIIAASNEDLLDLVRKGEFREDLYYRLNVLKLTLPPLRERRGDIPHLVRVYLQKYTEKYNKINIELPAAVLDKISHCEWYGNIRQLNHFIERCVVLCDDGNDLPEIILMMLEEEFSTRPTLHAREEEEQDNDTINVRIRSLEEMNAEIVHRVKAKTKISNGELALMMGISRPTLLKMLKSGR</sequence>
<proteinExistence type="predicted"/>
<dbReference type="SMART" id="SM00382">
    <property type="entry name" value="AAA"/>
    <property type="match status" value="1"/>
</dbReference>
<dbReference type="SUPFAM" id="SSF159800">
    <property type="entry name" value="PrpR receptor domain-like"/>
    <property type="match status" value="1"/>
</dbReference>
<dbReference type="SMART" id="SM00091">
    <property type="entry name" value="PAS"/>
    <property type="match status" value="1"/>
</dbReference>
<dbReference type="Gene3D" id="3.40.50.300">
    <property type="entry name" value="P-loop containing nucleotide triphosphate hydrolases"/>
    <property type="match status" value="1"/>
</dbReference>
<dbReference type="Pfam" id="PF00158">
    <property type="entry name" value="Sigma54_activat"/>
    <property type="match status" value="1"/>
</dbReference>
<dbReference type="CDD" id="cd00009">
    <property type="entry name" value="AAA"/>
    <property type="match status" value="1"/>
</dbReference>
<evidence type="ECO:0000256" key="2">
    <source>
        <dbReference type="ARBA" id="ARBA00022840"/>
    </source>
</evidence>
<gene>
    <name evidence="5" type="ORF">DPCES_2703</name>
</gene>
<dbReference type="InterPro" id="IPR010524">
    <property type="entry name" value="Sig_transdc_resp-reg_PrpR_N"/>
</dbReference>
<dbReference type="InterPro" id="IPR058031">
    <property type="entry name" value="AAA_lid_NorR"/>
</dbReference>
<organism evidence="5">
    <name type="scientific">Desulfitobacterium hafniense</name>
    <name type="common">Desulfitobacterium frappieri</name>
    <dbReference type="NCBI Taxonomy" id="49338"/>
    <lineage>
        <taxon>Bacteria</taxon>
        <taxon>Bacillati</taxon>
        <taxon>Bacillota</taxon>
        <taxon>Clostridia</taxon>
        <taxon>Eubacteriales</taxon>
        <taxon>Desulfitobacteriaceae</taxon>
        <taxon>Desulfitobacterium</taxon>
    </lineage>
</organism>
<dbReference type="InterPro" id="IPR000014">
    <property type="entry name" value="PAS"/>
</dbReference>
<evidence type="ECO:0000259" key="3">
    <source>
        <dbReference type="PROSITE" id="PS50045"/>
    </source>
</evidence>
<dbReference type="PANTHER" id="PTHR32071">
    <property type="entry name" value="TRANSCRIPTIONAL REGULATORY PROTEIN"/>
    <property type="match status" value="1"/>
</dbReference>
<dbReference type="Pfam" id="PF25601">
    <property type="entry name" value="AAA_lid_14"/>
    <property type="match status" value="1"/>
</dbReference>
<dbReference type="PROSITE" id="PS50045">
    <property type="entry name" value="SIGMA54_INTERACT_4"/>
    <property type="match status" value="1"/>
</dbReference>
<dbReference type="InterPro" id="IPR013767">
    <property type="entry name" value="PAS_fold"/>
</dbReference>
<evidence type="ECO:0000259" key="4">
    <source>
        <dbReference type="PROSITE" id="PS50112"/>
    </source>
</evidence>
<dbReference type="GO" id="GO:0003677">
    <property type="term" value="F:DNA binding"/>
    <property type="evidence" value="ECO:0007669"/>
    <property type="project" value="InterPro"/>
</dbReference>
<evidence type="ECO:0000313" key="5">
    <source>
        <dbReference type="EMBL" id="CDX02590.1"/>
    </source>
</evidence>
<feature type="domain" description="Sigma-54 factor interaction" evidence="3">
    <location>
        <begin position="324"/>
        <end position="555"/>
    </location>
</feature>
<dbReference type="Pfam" id="PF00989">
    <property type="entry name" value="PAS"/>
    <property type="match status" value="1"/>
</dbReference>
<dbReference type="GO" id="GO:0005524">
    <property type="term" value="F:ATP binding"/>
    <property type="evidence" value="ECO:0007669"/>
    <property type="project" value="UniProtKB-KW"/>
</dbReference>
<dbReference type="Gene3D" id="3.40.50.2300">
    <property type="match status" value="1"/>
</dbReference>
<dbReference type="InterPro" id="IPR003593">
    <property type="entry name" value="AAA+_ATPase"/>
</dbReference>
<dbReference type="InterPro" id="IPR002078">
    <property type="entry name" value="Sigma_54_int"/>
</dbReference>
<keyword evidence="2" id="KW-0067">ATP-binding</keyword>
<dbReference type="NCBIfam" id="TIGR00229">
    <property type="entry name" value="sensory_box"/>
    <property type="match status" value="1"/>
</dbReference>
<dbReference type="Gene3D" id="3.40.50.10660">
    <property type="entry name" value="PrpR receptor domain-like"/>
    <property type="match status" value="1"/>
</dbReference>
<name>A0A098B2K2_DESHA</name>
<dbReference type="GO" id="GO:0000156">
    <property type="term" value="F:phosphorelay response regulator activity"/>
    <property type="evidence" value="ECO:0007669"/>
    <property type="project" value="InterPro"/>
</dbReference>
<accession>A0A098B2K2</accession>
<dbReference type="PANTHER" id="PTHR32071:SF57">
    <property type="entry name" value="C4-DICARBOXYLATE TRANSPORT TRANSCRIPTIONAL REGULATORY PROTEIN DCTD"/>
    <property type="match status" value="1"/>
</dbReference>
<evidence type="ECO:0000256" key="1">
    <source>
        <dbReference type="ARBA" id="ARBA00022741"/>
    </source>
</evidence>
<keyword evidence="1" id="KW-0547">Nucleotide-binding</keyword>
<dbReference type="Pfam" id="PF06506">
    <property type="entry name" value="PrpR_N"/>
    <property type="match status" value="1"/>
</dbReference>
<dbReference type="PROSITE" id="PS00676">
    <property type="entry name" value="SIGMA54_INTERACT_2"/>
    <property type="match status" value="1"/>
</dbReference>
<dbReference type="InterPro" id="IPR035965">
    <property type="entry name" value="PAS-like_dom_sf"/>
</dbReference>
<dbReference type="PATRIC" id="fig|49338.4.peg.2903"/>
<dbReference type="PROSITE" id="PS00675">
    <property type="entry name" value="SIGMA54_INTERACT_1"/>
    <property type="match status" value="1"/>
</dbReference>
<feature type="domain" description="PAS" evidence="4">
    <location>
        <begin position="198"/>
        <end position="248"/>
    </location>
</feature>
<dbReference type="EMBL" id="LK996017">
    <property type="protein sequence ID" value="CDX02590.1"/>
    <property type="molecule type" value="Genomic_DNA"/>
</dbReference>
<dbReference type="PROSITE" id="PS50112">
    <property type="entry name" value="PAS"/>
    <property type="match status" value="1"/>
</dbReference>
<dbReference type="RefSeq" id="WP_018307082.1">
    <property type="nucleotide sequence ID" value="NZ_LK996017.1"/>
</dbReference>
<dbReference type="Gene3D" id="3.30.450.20">
    <property type="entry name" value="PAS domain"/>
    <property type="match status" value="1"/>
</dbReference>
<dbReference type="InterPro" id="IPR027417">
    <property type="entry name" value="P-loop_NTPase"/>
</dbReference>
<protein>
    <submittedName>
        <fullName evidence="5">Signal-transduction and transcriptional-control protein</fullName>
    </submittedName>
</protein>
<dbReference type="Gene3D" id="1.10.8.60">
    <property type="match status" value="1"/>
</dbReference>
<dbReference type="InterPro" id="IPR025943">
    <property type="entry name" value="Sigma_54_int_dom_ATP-bd_2"/>
</dbReference>
<dbReference type="SUPFAM" id="SSF52540">
    <property type="entry name" value="P-loop containing nucleoside triphosphate hydrolases"/>
    <property type="match status" value="1"/>
</dbReference>
<dbReference type="GO" id="GO:0006355">
    <property type="term" value="P:regulation of DNA-templated transcription"/>
    <property type="evidence" value="ECO:0007669"/>
    <property type="project" value="InterPro"/>
</dbReference>
<dbReference type="InterPro" id="IPR025662">
    <property type="entry name" value="Sigma_54_int_dom_ATP-bd_1"/>
</dbReference>
<reference evidence="5" key="1">
    <citation type="submission" date="2014-07" db="EMBL/GenBank/DDBJ databases">
        <authorList>
            <person name="Hornung V.Bastian."/>
        </authorList>
    </citation>
    <scope>NUCLEOTIDE SEQUENCE</scope>
    <source>
        <strain evidence="5">PCE-S</strain>
    </source>
</reference>